<feature type="non-terminal residue" evidence="1">
    <location>
        <position position="185"/>
    </location>
</feature>
<dbReference type="OrthoDB" id="416437at2759"/>
<dbReference type="Proteomes" id="UP000789759">
    <property type="component" value="Unassembled WGS sequence"/>
</dbReference>
<dbReference type="EMBL" id="CAJVQA010010861">
    <property type="protein sequence ID" value="CAG8701777.1"/>
    <property type="molecule type" value="Genomic_DNA"/>
</dbReference>
<reference evidence="1" key="1">
    <citation type="submission" date="2021-06" db="EMBL/GenBank/DDBJ databases">
        <authorList>
            <person name="Kallberg Y."/>
            <person name="Tangrot J."/>
            <person name="Rosling A."/>
        </authorList>
    </citation>
    <scope>NUCLEOTIDE SEQUENCE</scope>
    <source>
        <strain evidence="1">FL966</strain>
    </source>
</reference>
<evidence type="ECO:0000313" key="2">
    <source>
        <dbReference type="Proteomes" id="UP000789759"/>
    </source>
</evidence>
<keyword evidence="2" id="KW-1185">Reference proteome</keyword>
<comment type="caution">
    <text evidence="1">The sequence shown here is derived from an EMBL/GenBank/DDBJ whole genome shotgun (WGS) entry which is preliminary data.</text>
</comment>
<sequence length="185" mass="20999">MPKSIINYDLTGKNRICLSNDQDIHLFKTWQITILTQKMISQNQAFNDSNKNCFDQYYSIIVLVPTGIAISNINRYTIHSACGFGIYGTCNNNNLTVIKSSNTSAPFARLNIHFSDDFMQLSLVLDPALYIPSNVSKIINLSEKFQAANDIELDSNSKRHKHALYKPLINNHSLMNTIGRNLWLN</sequence>
<proteinExistence type="predicted"/>
<accession>A0A9N9HR92</accession>
<dbReference type="AlphaFoldDB" id="A0A9N9HR92"/>
<organism evidence="1 2">
    <name type="scientific">Cetraspora pellucida</name>
    <dbReference type="NCBI Taxonomy" id="1433469"/>
    <lineage>
        <taxon>Eukaryota</taxon>
        <taxon>Fungi</taxon>
        <taxon>Fungi incertae sedis</taxon>
        <taxon>Mucoromycota</taxon>
        <taxon>Glomeromycotina</taxon>
        <taxon>Glomeromycetes</taxon>
        <taxon>Diversisporales</taxon>
        <taxon>Gigasporaceae</taxon>
        <taxon>Cetraspora</taxon>
    </lineage>
</organism>
<evidence type="ECO:0000313" key="1">
    <source>
        <dbReference type="EMBL" id="CAG8701777.1"/>
    </source>
</evidence>
<name>A0A9N9HR92_9GLOM</name>
<protein>
    <submittedName>
        <fullName evidence="1">5748_t:CDS:1</fullName>
    </submittedName>
</protein>
<gene>
    <name evidence="1" type="ORF">CPELLU_LOCUS11866</name>
</gene>